<proteinExistence type="predicted"/>
<dbReference type="SUPFAM" id="SSF51905">
    <property type="entry name" value="FAD/NAD(P)-binding domain"/>
    <property type="match status" value="1"/>
</dbReference>
<keyword evidence="6" id="KW-0503">Monooxygenase</keyword>
<dbReference type="InterPro" id="IPR036188">
    <property type="entry name" value="FAD/NAD-bd_sf"/>
</dbReference>
<comment type="caution">
    <text evidence="6">The sequence shown here is derived from an EMBL/GenBank/DDBJ whole genome shotgun (WGS) entry which is preliminary data.</text>
</comment>
<keyword evidence="1" id="KW-0285">Flavoprotein</keyword>
<dbReference type="RefSeq" id="XP_016646370.1">
    <property type="nucleotide sequence ID" value="XM_016783170.1"/>
</dbReference>
<dbReference type="EC" id="1.14.13.20" evidence="6"/>
<dbReference type="OMA" id="HMQHTRW"/>
<keyword evidence="3 6" id="KW-0560">Oxidoreductase</keyword>
<dbReference type="VEuPathDB" id="FungiDB:SAPIO_CDS0368"/>
<dbReference type="PRINTS" id="PR00420">
    <property type="entry name" value="RNGMNOXGNASE"/>
</dbReference>
<name>A0A084GGV9_PSEDA</name>
<accession>A0A084GGV9</accession>
<dbReference type="InterPro" id="IPR002938">
    <property type="entry name" value="FAD-bd"/>
</dbReference>
<evidence type="ECO:0000259" key="5">
    <source>
        <dbReference type="Pfam" id="PF01494"/>
    </source>
</evidence>
<dbReference type="InterPro" id="IPR050641">
    <property type="entry name" value="RIFMO-like"/>
</dbReference>
<keyword evidence="7" id="KW-1185">Reference proteome</keyword>
<protein>
    <submittedName>
        <fullName evidence="6">Putative 2,4-dichlorophenol 6-monooxygenase</fullName>
        <ecNumber evidence="6">1.14.13.20</ecNumber>
        <ecNumber evidence="6">1.14.13.7</ecNumber>
    </submittedName>
</protein>
<dbReference type="PANTHER" id="PTHR43004">
    <property type="entry name" value="TRK SYSTEM POTASSIUM UPTAKE PROTEIN"/>
    <property type="match status" value="1"/>
</dbReference>
<dbReference type="PANTHER" id="PTHR43004:SF8">
    <property type="entry name" value="FAD-BINDING DOMAIN-CONTAINING PROTEIN-RELATED"/>
    <property type="match status" value="1"/>
</dbReference>
<dbReference type="EC" id="1.14.13.7" evidence="6"/>
<feature type="region of interest" description="Disordered" evidence="4">
    <location>
        <begin position="1"/>
        <end position="37"/>
    </location>
</feature>
<dbReference type="Gene3D" id="3.30.9.10">
    <property type="entry name" value="D-Amino Acid Oxidase, subunit A, domain 2"/>
    <property type="match status" value="1"/>
</dbReference>
<reference evidence="6 7" key="1">
    <citation type="journal article" date="2014" name="Genome Announc.">
        <title>Draft genome sequence of the pathogenic fungus Scedosporium apiospermum.</title>
        <authorList>
            <person name="Vandeputte P."/>
            <person name="Ghamrawi S."/>
            <person name="Rechenmann M."/>
            <person name="Iltis A."/>
            <person name="Giraud S."/>
            <person name="Fleury M."/>
            <person name="Thornton C."/>
            <person name="Delhaes L."/>
            <person name="Meyer W."/>
            <person name="Papon N."/>
            <person name="Bouchara J.P."/>
        </authorList>
    </citation>
    <scope>NUCLEOTIDE SEQUENCE [LARGE SCALE GENOMIC DNA]</scope>
    <source>
        <strain evidence="6 7">IHEM 14462</strain>
    </source>
</reference>
<gene>
    <name evidence="6" type="ORF">SAPIO_CDS0368</name>
</gene>
<dbReference type="KEGG" id="sapo:SAPIO_CDS0368"/>
<dbReference type="GO" id="GO:0018662">
    <property type="term" value="F:phenol 2-monooxygenase activity"/>
    <property type="evidence" value="ECO:0007669"/>
    <property type="project" value="UniProtKB-EC"/>
</dbReference>
<dbReference type="GO" id="GO:0018666">
    <property type="term" value="F:2,4-dichlorophenol 6-monooxygenase activity"/>
    <property type="evidence" value="ECO:0007669"/>
    <property type="project" value="UniProtKB-EC"/>
</dbReference>
<dbReference type="AlphaFoldDB" id="A0A084GGV9"/>
<dbReference type="Gene3D" id="3.40.30.120">
    <property type="match status" value="1"/>
</dbReference>
<dbReference type="GeneID" id="27718520"/>
<dbReference type="Pfam" id="PF21274">
    <property type="entry name" value="Rng_hyd_C"/>
    <property type="match status" value="1"/>
</dbReference>
<feature type="domain" description="FAD-binding" evidence="5">
    <location>
        <begin position="45"/>
        <end position="411"/>
    </location>
</feature>
<evidence type="ECO:0000256" key="1">
    <source>
        <dbReference type="ARBA" id="ARBA00022630"/>
    </source>
</evidence>
<evidence type="ECO:0000256" key="3">
    <source>
        <dbReference type="ARBA" id="ARBA00023002"/>
    </source>
</evidence>
<evidence type="ECO:0000313" key="6">
    <source>
        <dbReference type="EMBL" id="KEZ46571.1"/>
    </source>
</evidence>
<evidence type="ECO:0000256" key="4">
    <source>
        <dbReference type="SAM" id="MobiDB-lite"/>
    </source>
</evidence>
<evidence type="ECO:0000313" key="7">
    <source>
        <dbReference type="Proteomes" id="UP000028545"/>
    </source>
</evidence>
<dbReference type="HOGENOM" id="CLU_009665_14_0_1"/>
<sequence>MSPHSTRDISTENANGAEGSQTNGTQAQGSIPAVEQGDGASTVVETDFLVVGCGPAGASLACFLASHGLTGIMIGAAPGTANTPRAHITNMAAVECLRDIGLERDVKQVASTGHCMIHTRWCHSMAGAEYARLYSWGNDPMRKGDYELASPCEPADIPQTLLEPILIRYATLHGFKVLFNTVLNSFTQDPKTSLITATIRDKISNLEYKIRTKYLFGADGARSQVVKQIDLPLDRKPGQGLAINVLVKADLSHLVDSRRGNLHWVMQPDREHPEFGWMAIVRMVKPWDEWMFILLPSRDADVSMNPTNEEYLQRVKELIGDDTPVEILNVAKWYINEIVAEKYSVGRNIFCLGDAVHRHPPMNGLGSNTCIQDAFNLAWKIAYVHKGLASPSLLDTYTVERQPVGRSIITRANQGFRDHFHVWDAIGALPTNVSERQAIQRELESATPEGQKRRRALREAIEGTAKEFHGLGVEMNQHYSGLGIYDADEAQPFAWTGRTAENPVLYHEANTYPGSRLPHVWLNKTIPETPTSTIDLAGNGKFVIFTGIGGDAWRDAAAKVSTELGVPVDVHSVGLRQDWEDFYYAWEKVRGVEESGAVLVRPDRFVAWRAQEVLHSMEECSTKLLDVMKSILGKKDDEVAVTGEKTVEV</sequence>
<dbReference type="GO" id="GO:0071949">
    <property type="term" value="F:FAD binding"/>
    <property type="evidence" value="ECO:0007669"/>
    <property type="project" value="InterPro"/>
</dbReference>
<organism evidence="6 7">
    <name type="scientific">Pseudallescheria apiosperma</name>
    <name type="common">Scedosporium apiospermum</name>
    <dbReference type="NCBI Taxonomy" id="563466"/>
    <lineage>
        <taxon>Eukaryota</taxon>
        <taxon>Fungi</taxon>
        <taxon>Dikarya</taxon>
        <taxon>Ascomycota</taxon>
        <taxon>Pezizomycotina</taxon>
        <taxon>Sordariomycetes</taxon>
        <taxon>Hypocreomycetidae</taxon>
        <taxon>Microascales</taxon>
        <taxon>Microascaceae</taxon>
        <taxon>Scedosporium</taxon>
    </lineage>
</organism>
<dbReference type="OrthoDB" id="2690153at2759"/>
<feature type="compositionally biased region" description="Polar residues" evidence="4">
    <location>
        <begin position="11"/>
        <end position="29"/>
    </location>
</feature>
<keyword evidence="2" id="KW-0274">FAD</keyword>
<dbReference type="Gene3D" id="3.50.50.60">
    <property type="entry name" value="FAD/NAD(P)-binding domain"/>
    <property type="match status" value="1"/>
</dbReference>
<dbReference type="Pfam" id="PF01494">
    <property type="entry name" value="FAD_binding_3"/>
    <property type="match status" value="1"/>
</dbReference>
<dbReference type="EMBL" id="JOWA01000022">
    <property type="protein sequence ID" value="KEZ46571.1"/>
    <property type="molecule type" value="Genomic_DNA"/>
</dbReference>
<dbReference type="Proteomes" id="UP000028545">
    <property type="component" value="Unassembled WGS sequence"/>
</dbReference>
<evidence type="ECO:0000256" key="2">
    <source>
        <dbReference type="ARBA" id="ARBA00022827"/>
    </source>
</evidence>
<feature type="compositionally biased region" description="Basic and acidic residues" evidence="4">
    <location>
        <begin position="1"/>
        <end position="10"/>
    </location>
</feature>